<organism evidence="1 2">
    <name type="scientific">Dipteronia sinensis</name>
    <dbReference type="NCBI Taxonomy" id="43782"/>
    <lineage>
        <taxon>Eukaryota</taxon>
        <taxon>Viridiplantae</taxon>
        <taxon>Streptophyta</taxon>
        <taxon>Embryophyta</taxon>
        <taxon>Tracheophyta</taxon>
        <taxon>Spermatophyta</taxon>
        <taxon>Magnoliopsida</taxon>
        <taxon>eudicotyledons</taxon>
        <taxon>Gunneridae</taxon>
        <taxon>Pentapetalae</taxon>
        <taxon>rosids</taxon>
        <taxon>malvids</taxon>
        <taxon>Sapindales</taxon>
        <taxon>Sapindaceae</taxon>
        <taxon>Hippocastanoideae</taxon>
        <taxon>Acereae</taxon>
        <taxon>Dipteronia</taxon>
    </lineage>
</organism>
<dbReference type="Proteomes" id="UP001281410">
    <property type="component" value="Unassembled WGS sequence"/>
</dbReference>
<accession>A0AAE0AH12</accession>
<gene>
    <name evidence="1" type="ORF">Dsin_011886</name>
</gene>
<evidence type="ECO:0008006" key="3">
    <source>
        <dbReference type="Google" id="ProtNLM"/>
    </source>
</evidence>
<dbReference type="EMBL" id="JANJYJ010000004">
    <property type="protein sequence ID" value="KAK3217916.1"/>
    <property type="molecule type" value="Genomic_DNA"/>
</dbReference>
<dbReference type="InterPro" id="IPR036561">
    <property type="entry name" value="MAM33_sf"/>
</dbReference>
<name>A0AAE0AH12_9ROSI</name>
<proteinExistence type="predicted"/>
<dbReference type="AlphaFoldDB" id="A0AAE0AH12"/>
<keyword evidence="2" id="KW-1185">Reference proteome</keyword>
<dbReference type="PANTHER" id="PTHR10826:SF1">
    <property type="entry name" value="COMPLEMENT COMPONENT 1 Q SUBCOMPONENT-BINDING PROTEIN, MITOCHONDRIAL"/>
    <property type="match status" value="1"/>
</dbReference>
<sequence length="229" mass="25988">MKFQIVNCVELGFGKSQKRREEKERVKMSRVRPILSKGLKAVEDLNLLKILHSEINHELSSNRFQGNQGGPLEGFEVEYDAPQSQDVVLRKKCESGEEVAVSALLGPETYAREGVYPRGVLMKVCVRKPGLSSILQFDCAVTEEQSSSEFYIQNAYYLQSSSCPRPSAYRGPIFCTLDPQLQDSLNEYLLARGIGEKLTNFLLLHLHKKELDQYVNWLRTLVSLVEKDS</sequence>
<protein>
    <recommendedName>
        <fullName evidence="3">Mitochondrial glycoprotein</fullName>
    </recommendedName>
</protein>
<dbReference type="GO" id="GO:0005759">
    <property type="term" value="C:mitochondrial matrix"/>
    <property type="evidence" value="ECO:0007669"/>
    <property type="project" value="InterPro"/>
</dbReference>
<dbReference type="InterPro" id="IPR003428">
    <property type="entry name" value="MAM33"/>
</dbReference>
<dbReference type="Gene3D" id="3.10.280.10">
    <property type="entry name" value="Mitochondrial glycoprotein"/>
    <property type="match status" value="1"/>
</dbReference>
<reference evidence="1" key="1">
    <citation type="journal article" date="2023" name="Plant J.">
        <title>Genome sequences and population genomics provide insights into the demographic history, inbreeding, and mutation load of two 'living fossil' tree species of Dipteronia.</title>
        <authorList>
            <person name="Feng Y."/>
            <person name="Comes H.P."/>
            <person name="Chen J."/>
            <person name="Zhu S."/>
            <person name="Lu R."/>
            <person name="Zhang X."/>
            <person name="Li P."/>
            <person name="Qiu J."/>
            <person name="Olsen K.M."/>
            <person name="Qiu Y."/>
        </authorList>
    </citation>
    <scope>NUCLEOTIDE SEQUENCE</scope>
    <source>
        <strain evidence="1">NBL</strain>
    </source>
</reference>
<dbReference type="PANTHER" id="PTHR10826">
    <property type="entry name" value="COMPLEMENT COMPONENT 1"/>
    <property type="match status" value="1"/>
</dbReference>
<dbReference type="SUPFAM" id="SSF54529">
    <property type="entry name" value="Mitochondrial glycoprotein MAM33-like"/>
    <property type="match status" value="1"/>
</dbReference>
<evidence type="ECO:0000313" key="1">
    <source>
        <dbReference type="EMBL" id="KAK3217916.1"/>
    </source>
</evidence>
<dbReference type="FunFam" id="3.10.280.10:FF:000006">
    <property type="entry name" value="Mitochondrial glycoprotein, expressed"/>
    <property type="match status" value="1"/>
</dbReference>
<comment type="caution">
    <text evidence="1">The sequence shown here is derived from an EMBL/GenBank/DDBJ whole genome shotgun (WGS) entry which is preliminary data.</text>
</comment>
<evidence type="ECO:0000313" key="2">
    <source>
        <dbReference type="Proteomes" id="UP001281410"/>
    </source>
</evidence>
<dbReference type="Pfam" id="PF02330">
    <property type="entry name" value="MAM33"/>
    <property type="match status" value="1"/>
</dbReference>